<reference evidence="8 9" key="1">
    <citation type="journal article" date="2010" name="J. Bacteriol.">
        <title>Complete genome sequence of "Candidatus Puniceispirillum marinum" IMCC1322, a representative of the SAR116 clade in the Alphaproteobacteria.</title>
        <authorList>
            <person name="Oh H.M."/>
            <person name="Kwon K.K."/>
            <person name="Kang I."/>
            <person name="Kang S.G."/>
            <person name="Lee J.H."/>
            <person name="Kim S.J."/>
            <person name="Cho J.C."/>
        </authorList>
    </citation>
    <scope>NUCLEOTIDE SEQUENCE [LARGE SCALE GENOMIC DNA]</scope>
    <source>
        <strain evidence="8 9">IMCC1322</strain>
    </source>
</reference>
<evidence type="ECO:0000259" key="7">
    <source>
        <dbReference type="Pfam" id="PF02668"/>
    </source>
</evidence>
<dbReference type="Pfam" id="PF02668">
    <property type="entry name" value="TauD"/>
    <property type="match status" value="1"/>
</dbReference>
<evidence type="ECO:0000256" key="1">
    <source>
        <dbReference type="ARBA" id="ARBA00005896"/>
    </source>
</evidence>
<accession>D5BS89</accession>
<evidence type="ECO:0000256" key="6">
    <source>
        <dbReference type="SAM" id="MobiDB-lite"/>
    </source>
</evidence>
<dbReference type="Gene3D" id="3.60.130.10">
    <property type="entry name" value="Clavaminate synthase-like"/>
    <property type="match status" value="1"/>
</dbReference>
<keyword evidence="5" id="KW-0408">Iron</keyword>
<feature type="domain" description="TauD/TfdA-like" evidence="7">
    <location>
        <begin position="33"/>
        <end position="294"/>
    </location>
</feature>
<feature type="region of interest" description="Disordered" evidence="6">
    <location>
        <begin position="1"/>
        <end position="26"/>
    </location>
</feature>
<dbReference type="HOGENOM" id="CLU_036005_2_1_5"/>
<sequence length="301" mass="34120">MPDSNHPTSNHPTSNHPDSDQSNSDQRYSHIDVTPFAPNLGAEIRGIQIADGVNDEEFAEIHHAFLAHQVLFFKDQREITPEAHIDFGKRFGPLHAHPAAPTMAGYPEIFEIHAHKDSKVANGEHWHSDVSCDTEPPLGTLLQLHILPPCGGDTMFSDMYAAFDDLSPTLRAMLDGLTATHESEHFYRGRYADRGRKDADISYPVATHPVVRTHPETGRKALYINRTFTTGINELSAAESDAMLGFLFSHIEHVNYQIRFRWALNDMAFWDNRCCMHRAIWDYWPEERKGRRVTVKGDIPA</sequence>
<dbReference type="Proteomes" id="UP000007460">
    <property type="component" value="Chromosome"/>
</dbReference>
<keyword evidence="3 8" id="KW-0223">Dioxygenase</keyword>
<comment type="similarity">
    <text evidence="1">Belongs to the TfdA dioxygenase family.</text>
</comment>
<name>D5BS89_PUNMI</name>
<keyword evidence="2" id="KW-0479">Metal-binding</keyword>
<dbReference type="InterPro" id="IPR003819">
    <property type="entry name" value="TauD/TfdA-like"/>
</dbReference>
<keyword evidence="4 8" id="KW-0560">Oxidoreductase</keyword>
<evidence type="ECO:0000313" key="8">
    <source>
        <dbReference type="EMBL" id="ADE39136.1"/>
    </source>
</evidence>
<evidence type="ECO:0000256" key="5">
    <source>
        <dbReference type="ARBA" id="ARBA00023004"/>
    </source>
</evidence>
<evidence type="ECO:0000313" key="9">
    <source>
        <dbReference type="Proteomes" id="UP000007460"/>
    </source>
</evidence>
<dbReference type="eggNOG" id="COG2175">
    <property type="taxonomic scope" value="Bacteria"/>
</dbReference>
<dbReference type="KEGG" id="apb:SAR116_0893"/>
<dbReference type="SUPFAM" id="SSF51197">
    <property type="entry name" value="Clavaminate synthase-like"/>
    <property type="match status" value="1"/>
</dbReference>
<organism evidence="8 9">
    <name type="scientific">Puniceispirillum marinum (strain IMCC1322)</name>
    <dbReference type="NCBI Taxonomy" id="488538"/>
    <lineage>
        <taxon>Bacteria</taxon>
        <taxon>Pseudomonadati</taxon>
        <taxon>Pseudomonadota</taxon>
        <taxon>Alphaproteobacteria</taxon>
        <taxon>Candidatus Puniceispirillales</taxon>
        <taxon>Candidatus Puniceispirillaceae</taxon>
        <taxon>Candidatus Puniceispirillum</taxon>
    </lineage>
</organism>
<evidence type="ECO:0000256" key="2">
    <source>
        <dbReference type="ARBA" id="ARBA00022723"/>
    </source>
</evidence>
<proteinExistence type="inferred from homology"/>
<dbReference type="AlphaFoldDB" id="D5BS89"/>
<dbReference type="OrthoDB" id="7209371at2"/>
<dbReference type="InterPro" id="IPR051323">
    <property type="entry name" value="AtsK-like"/>
</dbReference>
<evidence type="ECO:0000256" key="4">
    <source>
        <dbReference type="ARBA" id="ARBA00023002"/>
    </source>
</evidence>
<dbReference type="STRING" id="488538.SAR116_0893"/>
<dbReference type="GO" id="GO:0000908">
    <property type="term" value="F:taurine dioxygenase activity"/>
    <property type="evidence" value="ECO:0007669"/>
    <property type="project" value="UniProtKB-EC"/>
</dbReference>
<dbReference type="EMBL" id="CP001751">
    <property type="protein sequence ID" value="ADE39136.1"/>
    <property type="molecule type" value="Genomic_DNA"/>
</dbReference>
<dbReference type="GO" id="GO:0005737">
    <property type="term" value="C:cytoplasm"/>
    <property type="evidence" value="ECO:0007669"/>
    <property type="project" value="TreeGrafter"/>
</dbReference>
<dbReference type="GO" id="GO:0006790">
    <property type="term" value="P:sulfur compound metabolic process"/>
    <property type="evidence" value="ECO:0007669"/>
    <property type="project" value="TreeGrafter"/>
</dbReference>
<keyword evidence="9" id="KW-1185">Reference proteome</keyword>
<gene>
    <name evidence="8" type="ordered locus">SAR116_0893</name>
</gene>
<dbReference type="RefSeq" id="WP_013045765.1">
    <property type="nucleotide sequence ID" value="NC_014010.1"/>
</dbReference>
<dbReference type="PANTHER" id="PTHR30468:SF1">
    <property type="entry name" value="ALPHA-KETOGLUTARATE-DEPENDENT SULFONATE DIOXYGENASE"/>
    <property type="match status" value="1"/>
</dbReference>
<dbReference type="InterPro" id="IPR042098">
    <property type="entry name" value="TauD-like_sf"/>
</dbReference>
<dbReference type="EC" id="1.14.11.17" evidence="8"/>
<protein>
    <submittedName>
        <fullName evidence="8">Putative dioxygenase</fullName>
        <ecNumber evidence="8">1.14.11.17</ecNumber>
    </submittedName>
</protein>
<dbReference type="GO" id="GO:0046872">
    <property type="term" value="F:metal ion binding"/>
    <property type="evidence" value="ECO:0007669"/>
    <property type="project" value="UniProtKB-KW"/>
</dbReference>
<evidence type="ECO:0000256" key="3">
    <source>
        <dbReference type="ARBA" id="ARBA00022964"/>
    </source>
</evidence>
<dbReference type="PANTHER" id="PTHR30468">
    <property type="entry name" value="ALPHA-KETOGLUTARATE-DEPENDENT SULFONATE DIOXYGENASE"/>
    <property type="match status" value="1"/>
</dbReference>